<keyword evidence="2" id="KW-1185">Reference proteome</keyword>
<reference evidence="1 2" key="1">
    <citation type="submission" date="2020-08" db="EMBL/GenBank/DDBJ databases">
        <title>Genomic Encyclopedia of Type Strains, Phase IV (KMG-IV): sequencing the most valuable type-strain genomes for metagenomic binning, comparative biology and taxonomic classification.</title>
        <authorList>
            <person name="Goeker M."/>
        </authorList>
    </citation>
    <scope>NUCLEOTIDE SEQUENCE [LARGE SCALE GENOMIC DNA]</scope>
    <source>
        <strain evidence="1 2">DSM 14552</strain>
    </source>
</reference>
<proteinExistence type="predicted"/>
<gene>
    <name evidence="1" type="ORF">GGQ88_003552</name>
</gene>
<evidence type="ECO:0000313" key="2">
    <source>
        <dbReference type="Proteomes" id="UP000562395"/>
    </source>
</evidence>
<accession>A0A7W5ZZW5</accession>
<comment type="caution">
    <text evidence="1">The sequence shown here is derived from an EMBL/GenBank/DDBJ whole genome shotgun (WGS) entry which is preliminary data.</text>
</comment>
<name>A0A7W5ZZW5_9SPHN</name>
<sequence length="133" mass="14234">MSYEATRAEWWTSFSIESVDPDALDGLAQWCEQLHPAQQREAFARVVPQLSSDSQGIDLLVEVGAFESAAIALIPRSAIFTGGRLKDGSFVAQVVPEGSAGAHSRDARSLAMAWLAALLRAVARHAAEAKRAA</sequence>
<evidence type="ECO:0000313" key="1">
    <source>
        <dbReference type="EMBL" id="MBB3862254.1"/>
    </source>
</evidence>
<organism evidence="1 2">
    <name type="scientific">Novosphingobium hassiacum</name>
    <dbReference type="NCBI Taxonomy" id="173676"/>
    <lineage>
        <taxon>Bacteria</taxon>
        <taxon>Pseudomonadati</taxon>
        <taxon>Pseudomonadota</taxon>
        <taxon>Alphaproteobacteria</taxon>
        <taxon>Sphingomonadales</taxon>
        <taxon>Sphingomonadaceae</taxon>
        <taxon>Novosphingobium</taxon>
    </lineage>
</organism>
<dbReference type="EMBL" id="JACICY010000011">
    <property type="protein sequence ID" value="MBB3862254.1"/>
    <property type="molecule type" value="Genomic_DNA"/>
</dbReference>
<dbReference type="Proteomes" id="UP000562395">
    <property type="component" value="Unassembled WGS sequence"/>
</dbReference>
<protein>
    <submittedName>
        <fullName evidence="1">Uncharacterized protein</fullName>
    </submittedName>
</protein>
<dbReference type="AlphaFoldDB" id="A0A7W5ZZW5"/>
<dbReference type="RefSeq" id="WP_183614755.1">
    <property type="nucleotide sequence ID" value="NZ_JACICY010000011.1"/>
</dbReference>